<comment type="catalytic activity">
    <reaction evidence="5">
        <text>D-xylose + NADP(+) = D-xylono-1,5-lactone + NADPH + H(+)</text>
        <dbReference type="Rhea" id="RHEA:22000"/>
        <dbReference type="ChEBI" id="CHEBI:15378"/>
        <dbReference type="ChEBI" id="CHEBI:15867"/>
        <dbReference type="ChEBI" id="CHEBI:53455"/>
        <dbReference type="ChEBI" id="CHEBI:57783"/>
        <dbReference type="ChEBI" id="CHEBI:58349"/>
        <dbReference type="EC" id="1.1.1.179"/>
    </reaction>
</comment>
<dbReference type="SUPFAM" id="SSF51735">
    <property type="entry name" value="NAD(P)-binding Rossmann-fold domains"/>
    <property type="match status" value="1"/>
</dbReference>
<dbReference type="Pfam" id="PF22725">
    <property type="entry name" value="GFO_IDH_MocA_C3"/>
    <property type="match status" value="1"/>
</dbReference>
<dbReference type="InterPro" id="IPR000683">
    <property type="entry name" value="Gfo/Idh/MocA-like_OxRdtase_N"/>
</dbReference>
<evidence type="ECO:0000256" key="5">
    <source>
        <dbReference type="ARBA" id="ARBA00049233"/>
    </source>
</evidence>
<evidence type="ECO:0000256" key="3">
    <source>
        <dbReference type="ARBA" id="ARBA00038984"/>
    </source>
</evidence>
<accession>A0A8H7Y215</accession>
<feature type="domain" description="Gfo/Idh/MocA-like oxidoreductase N-terminal" evidence="6">
    <location>
        <begin position="31"/>
        <end position="148"/>
    </location>
</feature>
<evidence type="ECO:0000259" key="6">
    <source>
        <dbReference type="Pfam" id="PF01408"/>
    </source>
</evidence>
<gene>
    <name evidence="8" type="ORF">JR316_004189</name>
</gene>
<dbReference type="PANTHER" id="PTHR22604">
    <property type="entry name" value="OXIDOREDUCTASES"/>
    <property type="match status" value="1"/>
</dbReference>
<reference evidence="8" key="1">
    <citation type="submission" date="2021-02" db="EMBL/GenBank/DDBJ databases">
        <title>Psilocybe cubensis genome.</title>
        <authorList>
            <person name="Mckernan K.J."/>
            <person name="Crawford S."/>
            <person name="Trippe A."/>
            <person name="Kane L.T."/>
            <person name="Mclaughlin S."/>
        </authorList>
    </citation>
    <scope>NUCLEOTIDE SEQUENCE [LARGE SCALE GENOMIC DNA]</scope>
    <source>
        <strain evidence="8">MGC-MH-2018</strain>
    </source>
</reference>
<comment type="similarity">
    <text evidence="1">Belongs to the Gfo/Idh/MocA family.</text>
</comment>
<dbReference type="Gene3D" id="3.30.360.10">
    <property type="entry name" value="Dihydrodipicolinate Reductase, domain 2"/>
    <property type="match status" value="1"/>
</dbReference>
<evidence type="ECO:0000256" key="2">
    <source>
        <dbReference type="ARBA" id="ARBA00023002"/>
    </source>
</evidence>
<dbReference type="InterPro" id="IPR050984">
    <property type="entry name" value="Gfo/Idh/MocA_domain"/>
</dbReference>
<dbReference type="EC" id="1.1.1.179" evidence="3"/>
<sequence>MPAFITAMKRAATSFNPPTLPKDGTPLKFGIISTADISIQALILPARSHPGVEIYAIAGRSLENTERFAKKHGIKKVYGGKDAYQALVEDPEVDVVYIPLPNIMHYEWTMRSLNAGKHVLVEKPIAMRSEEARRVHELAEAKGLVLMEAMHIRFHPAVARLKEIIARGDIGAIKHISSTMFLPSLAGALYTDEKFALGKGCMMDVGCYAIEIIRLASSSDPIAVTTAEFDNDVHHVHNMDDNARGTLQLPNGVTADFASRISVPPKFGIIPKLNFGVEVVGDKGTAKLTEYMIPQVYHSIVVTDTAGKKTVHKAYTFSDGDGTRPVGEPWWSTYRHQLEAFVTKIKGNEPRTWMTKEDSITVMQVIEQVYEKMGLEARPKSPYV</sequence>
<dbReference type="AlphaFoldDB" id="A0A8H7Y215"/>
<keyword evidence="2" id="KW-0560">Oxidoreductase</keyword>
<evidence type="ECO:0000313" key="8">
    <source>
        <dbReference type="EMBL" id="KAG5169809.1"/>
    </source>
</evidence>
<dbReference type="SUPFAM" id="SSF55347">
    <property type="entry name" value="Glyceraldehyde-3-phosphate dehydrogenase-like, C-terminal domain"/>
    <property type="match status" value="1"/>
</dbReference>
<dbReference type="Gene3D" id="3.40.50.720">
    <property type="entry name" value="NAD(P)-binding Rossmann-like Domain"/>
    <property type="match status" value="1"/>
</dbReference>
<organism evidence="8">
    <name type="scientific">Psilocybe cubensis</name>
    <name type="common">Psychedelic mushroom</name>
    <name type="synonym">Stropharia cubensis</name>
    <dbReference type="NCBI Taxonomy" id="181762"/>
    <lineage>
        <taxon>Eukaryota</taxon>
        <taxon>Fungi</taxon>
        <taxon>Dikarya</taxon>
        <taxon>Basidiomycota</taxon>
        <taxon>Agaricomycotina</taxon>
        <taxon>Agaricomycetes</taxon>
        <taxon>Agaricomycetidae</taxon>
        <taxon>Agaricales</taxon>
        <taxon>Agaricineae</taxon>
        <taxon>Strophariaceae</taxon>
        <taxon>Psilocybe</taxon>
    </lineage>
</organism>
<proteinExistence type="inferred from homology"/>
<dbReference type="GO" id="GO:0047837">
    <property type="term" value="F:D-xylose 1-dehydrogenase (NADP+) activity"/>
    <property type="evidence" value="ECO:0007669"/>
    <property type="project" value="UniProtKB-EC"/>
</dbReference>
<dbReference type="InterPro" id="IPR055170">
    <property type="entry name" value="GFO_IDH_MocA-like_dom"/>
</dbReference>
<evidence type="ECO:0000256" key="1">
    <source>
        <dbReference type="ARBA" id="ARBA00010928"/>
    </source>
</evidence>
<evidence type="ECO:0000256" key="4">
    <source>
        <dbReference type="ARBA" id="ARBA00042988"/>
    </source>
</evidence>
<dbReference type="EMBL" id="JAFIQS010000004">
    <property type="protein sequence ID" value="KAG5169809.1"/>
    <property type="molecule type" value="Genomic_DNA"/>
</dbReference>
<protein>
    <recommendedName>
        <fullName evidence="3">D-xylose 1-dehydrogenase (NADP(+), D-xylono-1,5-lactone-forming)</fullName>
        <ecNumber evidence="3">1.1.1.179</ecNumber>
    </recommendedName>
    <alternativeName>
        <fullName evidence="4">D-xylose-NADP dehydrogenase</fullName>
    </alternativeName>
</protein>
<dbReference type="InterPro" id="IPR036291">
    <property type="entry name" value="NAD(P)-bd_dom_sf"/>
</dbReference>
<dbReference type="Pfam" id="PF01408">
    <property type="entry name" value="GFO_IDH_MocA"/>
    <property type="match status" value="1"/>
</dbReference>
<evidence type="ECO:0000259" key="7">
    <source>
        <dbReference type="Pfam" id="PF22725"/>
    </source>
</evidence>
<dbReference type="PANTHER" id="PTHR22604:SF105">
    <property type="entry name" value="TRANS-1,2-DIHYDROBENZENE-1,2-DIOL DEHYDROGENASE"/>
    <property type="match status" value="1"/>
</dbReference>
<dbReference type="GO" id="GO:0000166">
    <property type="term" value="F:nucleotide binding"/>
    <property type="evidence" value="ECO:0007669"/>
    <property type="project" value="InterPro"/>
</dbReference>
<feature type="domain" description="GFO/IDH/MocA-like oxidoreductase" evidence="7">
    <location>
        <begin position="159"/>
        <end position="286"/>
    </location>
</feature>
<name>A0A8H7Y215_PSICU</name>
<comment type="caution">
    <text evidence="8">The sequence shown here is derived from an EMBL/GenBank/DDBJ whole genome shotgun (WGS) entry which is preliminary data.</text>
</comment>